<dbReference type="GO" id="GO:0005737">
    <property type="term" value="C:cytoplasm"/>
    <property type="evidence" value="ECO:0007669"/>
    <property type="project" value="TreeGrafter"/>
</dbReference>
<evidence type="ECO:0000313" key="8">
    <source>
        <dbReference type="Proteomes" id="UP001178507"/>
    </source>
</evidence>
<dbReference type="Proteomes" id="UP001178507">
    <property type="component" value="Unassembled WGS sequence"/>
</dbReference>
<gene>
    <name evidence="7" type="ORF">EVOR1521_LOCUS16199</name>
</gene>
<keyword evidence="3" id="KW-0285">Flavoprotein</keyword>
<dbReference type="PANTHER" id="PTHR11530:SF11">
    <property type="entry name" value="D-ASPARTATE OXIDASE"/>
    <property type="match status" value="1"/>
</dbReference>
<protein>
    <recommendedName>
        <fullName evidence="6">FAD dependent oxidoreductase domain-containing protein</fullName>
    </recommendedName>
</protein>
<dbReference type="Gene3D" id="3.30.9.10">
    <property type="entry name" value="D-Amino Acid Oxidase, subunit A, domain 2"/>
    <property type="match status" value="1"/>
</dbReference>
<dbReference type="InterPro" id="IPR006076">
    <property type="entry name" value="FAD-dep_OxRdtase"/>
</dbReference>
<sequence length="289" mass="31639">MVAKARAWALRTLPRLQRLAKRKETGITERRIYMMYRKPGSSYDELAGLPGFRREATVAQVSQAFRGGASYLAPQAFMPQYLCWLQQEVFRLGGSIHVGDDYKVKDLSAASIRQLDGAMPKLLVNCLGLASREVVPDEAMLPIRGGLVYVHCPEVEDVFFDEDDPDGEATYVIPQRNGLVACGGLVQRNREAAALSEAEAAGILGRCERLLPALRGQKVLGTWTGLRPARRAEAGGIRLELELADLPVIHNYGHGGSGLICSWGCALEVADLARNFARENQIPLPGARL</sequence>
<evidence type="ECO:0000256" key="5">
    <source>
        <dbReference type="ARBA" id="ARBA00023002"/>
    </source>
</evidence>
<organism evidence="7 8">
    <name type="scientific">Effrenium voratum</name>
    <dbReference type="NCBI Taxonomy" id="2562239"/>
    <lineage>
        <taxon>Eukaryota</taxon>
        <taxon>Sar</taxon>
        <taxon>Alveolata</taxon>
        <taxon>Dinophyceae</taxon>
        <taxon>Suessiales</taxon>
        <taxon>Symbiodiniaceae</taxon>
        <taxon>Effrenium</taxon>
    </lineage>
</organism>
<comment type="caution">
    <text evidence="7">The sequence shown here is derived from an EMBL/GenBank/DDBJ whole genome shotgun (WGS) entry which is preliminary data.</text>
</comment>
<evidence type="ECO:0000256" key="2">
    <source>
        <dbReference type="ARBA" id="ARBA00006730"/>
    </source>
</evidence>
<evidence type="ECO:0000256" key="4">
    <source>
        <dbReference type="ARBA" id="ARBA00022827"/>
    </source>
</evidence>
<evidence type="ECO:0000259" key="6">
    <source>
        <dbReference type="Pfam" id="PF01266"/>
    </source>
</evidence>
<dbReference type="PANTHER" id="PTHR11530">
    <property type="entry name" value="D-AMINO ACID OXIDASE"/>
    <property type="match status" value="1"/>
</dbReference>
<keyword evidence="8" id="KW-1185">Reference proteome</keyword>
<evidence type="ECO:0000256" key="3">
    <source>
        <dbReference type="ARBA" id="ARBA00022630"/>
    </source>
</evidence>
<keyword evidence="4" id="KW-0274">FAD</keyword>
<dbReference type="GO" id="GO:0071949">
    <property type="term" value="F:FAD binding"/>
    <property type="evidence" value="ECO:0007669"/>
    <property type="project" value="InterPro"/>
</dbReference>
<dbReference type="SUPFAM" id="SSF51971">
    <property type="entry name" value="Nucleotide-binding domain"/>
    <property type="match status" value="1"/>
</dbReference>
<proteinExistence type="inferred from homology"/>
<dbReference type="InterPro" id="IPR006181">
    <property type="entry name" value="D-amino_acid_oxidase_CS"/>
</dbReference>
<accession>A0AA36INY3</accession>
<dbReference type="InterPro" id="IPR023209">
    <property type="entry name" value="DAO"/>
</dbReference>
<dbReference type="PROSITE" id="PS00677">
    <property type="entry name" value="DAO"/>
    <property type="match status" value="1"/>
</dbReference>
<dbReference type="GO" id="GO:0019478">
    <property type="term" value="P:D-amino acid catabolic process"/>
    <property type="evidence" value="ECO:0007669"/>
    <property type="project" value="TreeGrafter"/>
</dbReference>
<dbReference type="GO" id="GO:0003884">
    <property type="term" value="F:D-amino-acid oxidase activity"/>
    <property type="evidence" value="ECO:0007669"/>
    <property type="project" value="InterPro"/>
</dbReference>
<evidence type="ECO:0000256" key="1">
    <source>
        <dbReference type="ARBA" id="ARBA00001974"/>
    </source>
</evidence>
<evidence type="ECO:0000313" key="7">
    <source>
        <dbReference type="EMBL" id="CAJ1390898.1"/>
    </source>
</evidence>
<dbReference type="SUPFAM" id="SSF54373">
    <property type="entry name" value="FAD-linked reductases, C-terminal domain"/>
    <property type="match status" value="1"/>
</dbReference>
<dbReference type="EMBL" id="CAUJNA010002168">
    <property type="protein sequence ID" value="CAJ1390898.1"/>
    <property type="molecule type" value="Genomic_DNA"/>
</dbReference>
<comment type="cofactor">
    <cofactor evidence="1">
        <name>FAD</name>
        <dbReference type="ChEBI" id="CHEBI:57692"/>
    </cofactor>
</comment>
<feature type="domain" description="FAD dependent oxidoreductase" evidence="6">
    <location>
        <begin position="8"/>
        <end position="272"/>
    </location>
</feature>
<dbReference type="Pfam" id="PF01266">
    <property type="entry name" value="DAO"/>
    <property type="match status" value="1"/>
</dbReference>
<reference evidence="7" key="1">
    <citation type="submission" date="2023-08" db="EMBL/GenBank/DDBJ databases">
        <authorList>
            <person name="Chen Y."/>
            <person name="Shah S."/>
            <person name="Dougan E. K."/>
            <person name="Thang M."/>
            <person name="Chan C."/>
        </authorList>
    </citation>
    <scope>NUCLEOTIDE SEQUENCE</scope>
</reference>
<dbReference type="Gene3D" id="3.40.50.720">
    <property type="entry name" value="NAD(P)-binding Rossmann-like Domain"/>
    <property type="match status" value="1"/>
</dbReference>
<keyword evidence="5" id="KW-0560">Oxidoreductase</keyword>
<name>A0AA36INY3_9DINO</name>
<dbReference type="AlphaFoldDB" id="A0AA36INY3"/>
<comment type="similarity">
    <text evidence="2">Belongs to the DAMOX/DASOX family.</text>
</comment>